<sequence>MDMADWCGKPCDLFQSSRSSHRLWRQPRNGTLRGGTVLGAALGAPCNHFRPSTTLNTQVYGNRAGWSNADLTVTFLRHHFGTRDQPASLPVLLLLEAGHWTDSVRNCAATLNVHLMQVPPNLTWRA</sequence>
<accession>A0AAV2YV47</accession>
<evidence type="ECO:0000313" key="1">
    <source>
        <dbReference type="EMBL" id="DAZ97254.1"/>
    </source>
</evidence>
<gene>
    <name evidence="1" type="ORF">N0F65_010416</name>
</gene>
<comment type="caution">
    <text evidence="1">The sequence shown here is derived from an EMBL/GenBank/DDBJ whole genome shotgun (WGS) entry which is preliminary data.</text>
</comment>
<proteinExistence type="predicted"/>
<reference evidence="1" key="2">
    <citation type="journal article" date="2023" name="Microbiol Resour">
        <title>Decontamination and Annotation of the Draft Genome Sequence of the Oomycete Lagenidium giganteum ARSEF 373.</title>
        <authorList>
            <person name="Morgan W.R."/>
            <person name="Tartar A."/>
        </authorList>
    </citation>
    <scope>NUCLEOTIDE SEQUENCE</scope>
    <source>
        <strain evidence="1">ARSEF 373</strain>
    </source>
</reference>
<dbReference type="AlphaFoldDB" id="A0AAV2YV47"/>
<dbReference type="Proteomes" id="UP001146120">
    <property type="component" value="Unassembled WGS sequence"/>
</dbReference>
<name>A0AAV2YV47_9STRA</name>
<protein>
    <submittedName>
        <fullName evidence="1">Uncharacterized protein</fullName>
    </submittedName>
</protein>
<dbReference type="EMBL" id="DAKRPA010000142">
    <property type="protein sequence ID" value="DAZ97254.1"/>
    <property type="molecule type" value="Genomic_DNA"/>
</dbReference>
<reference evidence="1" key="1">
    <citation type="submission" date="2022-11" db="EMBL/GenBank/DDBJ databases">
        <authorList>
            <person name="Morgan W.R."/>
            <person name="Tartar A."/>
        </authorList>
    </citation>
    <scope>NUCLEOTIDE SEQUENCE</scope>
    <source>
        <strain evidence="1">ARSEF 373</strain>
    </source>
</reference>
<evidence type="ECO:0000313" key="2">
    <source>
        <dbReference type="Proteomes" id="UP001146120"/>
    </source>
</evidence>
<organism evidence="1 2">
    <name type="scientific">Lagenidium giganteum</name>
    <dbReference type="NCBI Taxonomy" id="4803"/>
    <lineage>
        <taxon>Eukaryota</taxon>
        <taxon>Sar</taxon>
        <taxon>Stramenopiles</taxon>
        <taxon>Oomycota</taxon>
        <taxon>Peronosporomycetes</taxon>
        <taxon>Pythiales</taxon>
        <taxon>Pythiaceae</taxon>
    </lineage>
</organism>
<keyword evidence="2" id="KW-1185">Reference proteome</keyword>